<dbReference type="PANTHER" id="PTHR34655">
    <property type="entry name" value="CONSERVED WITHIN P. AEROPHILUM"/>
    <property type="match status" value="1"/>
</dbReference>
<evidence type="ECO:0000313" key="2">
    <source>
        <dbReference type="Proteomes" id="UP001465426"/>
    </source>
</evidence>
<accession>A0ABV1EWP1</accession>
<keyword evidence="2" id="KW-1185">Reference proteome</keyword>
<reference evidence="1 2" key="1">
    <citation type="submission" date="2024-03" db="EMBL/GenBank/DDBJ databases">
        <title>Human intestinal bacterial collection.</title>
        <authorList>
            <person name="Pauvert C."/>
            <person name="Hitch T.C.A."/>
            <person name="Clavel T."/>
        </authorList>
    </citation>
    <scope>NUCLEOTIDE SEQUENCE [LARGE SCALE GENOMIC DNA]</scope>
    <source>
        <strain evidence="1 2">CLA-SR-H024</strain>
    </source>
</reference>
<sequence length="158" mass="18213">MEKRLNLLMFSGEYDKAMAGLILANSARDLNIEVTMFFTFWGLLLLRDPEKIDMEGKSIYEKMFGVLTPEDVEKLPLSRMNYAGIGKRMMQEMLDEKEAPPLIAFLKGARKKQIKFLACKLSVDILGFKQEEFYPEVEIVDAKVYLEDALKSDIQLFI</sequence>
<dbReference type="Pfam" id="PF13686">
    <property type="entry name" value="DrsE_2"/>
    <property type="match status" value="1"/>
</dbReference>
<comment type="caution">
    <text evidence="1">The sequence shown here is derived from an EMBL/GenBank/DDBJ whole genome shotgun (WGS) entry which is preliminary data.</text>
</comment>
<dbReference type="InterPro" id="IPR027396">
    <property type="entry name" value="DsrEFH-like"/>
</dbReference>
<name>A0ABV1EWP1_9BACI</name>
<proteinExistence type="predicted"/>
<dbReference type="Gene3D" id="3.40.1260.10">
    <property type="entry name" value="DsrEFH-like"/>
    <property type="match status" value="1"/>
</dbReference>
<protein>
    <submittedName>
        <fullName evidence="1">DsrE/DsrF/DrsH-like family protein</fullName>
    </submittedName>
</protein>
<dbReference type="PANTHER" id="PTHR34655:SF2">
    <property type="entry name" value="PEROXIREDOXIN FAMILY PROTEIN"/>
    <property type="match status" value="1"/>
</dbReference>
<dbReference type="SUPFAM" id="SSF75169">
    <property type="entry name" value="DsrEFH-like"/>
    <property type="match status" value="1"/>
</dbReference>
<dbReference type="InterPro" id="IPR032836">
    <property type="entry name" value="DsrE2-like"/>
</dbReference>
<dbReference type="Proteomes" id="UP001465426">
    <property type="component" value="Unassembled WGS sequence"/>
</dbReference>
<evidence type="ECO:0000313" key="1">
    <source>
        <dbReference type="EMBL" id="MEQ2465519.1"/>
    </source>
</evidence>
<gene>
    <name evidence="1" type="ORF">WMO63_07540</name>
</gene>
<dbReference type="EMBL" id="JBBMFN010000013">
    <property type="protein sequence ID" value="MEQ2465519.1"/>
    <property type="molecule type" value="Genomic_DNA"/>
</dbReference>
<organism evidence="1 2">
    <name type="scientific">Niallia hominis</name>
    <dbReference type="NCBI Taxonomy" id="3133173"/>
    <lineage>
        <taxon>Bacteria</taxon>
        <taxon>Bacillati</taxon>
        <taxon>Bacillota</taxon>
        <taxon>Bacilli</taxon>
        <taxon>Bacillales</taxon>
        <taxon>Bacillaceae</taxon>
        <taxon>Niallia</taxon>
    </lineage>
</organism>
<dbReference type="RefSeq" id="WP_109769223.1">
    <property type="nucleotide sequence ID" value="NZ_JBBMFN010000013.1"/>
</dbReference>